<feature type="binding site" evidence="6">
    <location>
        <position position="272"/>
    </location>
    <ligand>
        <name>Ca(2+)</name>
        <dbReference type="ChEBI" id="CHEBI:29108"/>
    </ligand>
</feature>
<dbReference type="eggNOG" id="COG2366">
    <property type="taxonomic scope" value="Bacteria"/>
</dbReference>
<comment type="cofactor">
    <cofactor evidence="6">
        <name>Ca(2+)</name>
        <dbReference type="ChEBI" id="CHEBI:29108"/>
    </cofactor>
    <text evidence="6">Binds 1 Ca(2+) ion per dimer.</text>
</comment>
<dbReference type="PANTHER" id="PTHR34218">
    <property type="entry name" value="PEPTIDASE S45 PENICILLIN AMIDASE"/>
    <property type="match status" value="1"/>
</dbReference>
<keyword evidence="6" id="KW-0479">Metal-binding</keyword>
<name>R0CXN9_CAUVI</name>
<dbReference type="InterPro" id="IPR023343">
    <property type="entry name" value="Penicillin_amidase_dom1"/>
</dbReference>
<dbReference type="Pfam" id="PF01804">
    <property type="entry name" value="Penicil_amidase"/>
    <property type="match status" value="1"/>
</dbReference>
<dbReference type="PIRSF" id="PIRSF001227">
    <property type="entry name" value="Pen_acylase"/>
    <property type="match status" value="1"/>
</dbReference>
<dbReference type="AlphaFoldDB" id="R0CXN9"/>
<dbReference type="SUPFAM" id="SSF56235">
    <property type="entry name" value="N-terminal nucleophile aminohydrolases (Ntn hydrolases)"/>
    <property type="match status" value="1"/>
</dbReference>
<dbReference type="GO" id="GO:0046872">
    <property type="term" value="F:metal ion binding"/>
    <property type="evidence" value="ECO:0007669"/>
    <property type="project" value="UniProtKB-KW"/>
</dbReference>
<dbReference type="PANTHER" id="PTHR34218:SF3">
    <property type="entry name" value="ACYL-HOMOSERINE LACTONE ACYLASE PVDQ"/>
    <property type="match status" value="1"/>
</dbReference>
<reference evidence="8 9" key="1">
    <citation type="journal article" date="2013" name="Genome Announc.">
        <title>Draft Genome Sequence for Caulobacter sp. Strain OR37, a Bacterium Tolerant to Heavy Metals.</title>
        <authorList>
            <person name="Utturkar S.M."/>
            <person name="Bollmann A."/>
            <person name="Brzoska R.M."/>
            <person name="Klingeman D.M."/>
            <person name="Epstein S.E."/>
            <person name="Palumbo A.V."/>
            <person name="Brown S.D."/>
        </authorList>
    </citation>
    <scope>NUCLEOTIDE SEQUENCE [LARGE SCALE GENOMIC DNA]</scope>
    <source>
        <strain evidence="8 9">OR37</strain>
    </source>
</reference>
<dbReference type="CDD" id="cd01936">
    <property type="entry name" value="Ntn_CA"/>
    <property type="match status" value="1"/>
</dbReference>
<organism evidence="8 9">
    <name type="scientific">Caulobacter vibrioides OR37</name>
    <dbReference type="NCBI Taxonomy" id="1292034"/>
    <lineage>
        <taxon>Bacteria</taxon>
        <taxon>Pseudomonadati</taxon>
        <taxon>Pseudomonadota</taxon>
        <taxon>Alphaproteobacteria</taxon>
        <taxon>Caulobacterales</taxon>
        <taxon>Caulobacteraceae</taxon>
        <taxon>Caulobacter</taxon>
    </lineage>
</organism>
<feature type="binding site" evidence="6">
    <location>
        <position position="269"/>
    </location>
    <ligand>
        <name>Ca(2+)</name>
        <dbReference type="ChEBI" id="CHEBI:29108"/>
    </ligand>
</feature>
<dbReference type="InterPro" id="IPR043147">
    <property type="entry name" value="Penicillin_amidase_A-knob"/>
</dbReference>
<gene>
    <name evidence="8" type="ORF">OR37_02935</name>
</gene>
<keyword evidence="9" id="KW-1185">Reference proteome</keyword>
<keyword evidence="3" id="KW-0378">Hydrolase</keyword>
<evidence type="ECO:0000256" key="4">
    <source>
        <dbReference type="ARBA" id="ARBA00023145"/>
    </source>
</evidence>
<feature type="active site" description="Nucleophile" evidence="5">
    <location>
        <position position="199"/>
    </location>
</feature>
<evidence type="ECO:0000256" key="5">
    <source>
        <dbReference type="PIRSR" id="PIRSR001227-1"/>
    </source>
</evidence>
<dbReference type="EMBL" id="APMP01000020">
    <property type="protein sequence ID" value="ENZ81226.1"/>
    <property type="molecule type" value="Genomic_DNA"/>
</dbReference>
<evidence type="ECO:0000256" key="3">
    <source>
        <dbReference type="ARBA" id="ARBA00022801"/>
    </source>
</evidence>
<feature type="signal peptide" evidence="7">
    <location>
        <begin position="1"/>
        <end position="24"/>
    </location>
</feature>
<dbReference type="STRING" id="1292034.OR37_02935"/>
<sequence precursor="true">MRNLSVSVLALLSAMVLSTSAARADDLPRLKARAAVVSITRDDWGIAHVHGKTDADAVFGMAYAQAEDDFNRVETNFMTSLGRTAEAEGESAIWADLRQKLFIDPVVLKADYAKSPPWLKALMNAWADGLNFYLATHPAVKPKVITHFEPWMALSFSEGSIGGDIERVPLTQLEAFYGRRQLAMTTDEKGLLFKEPKGSNGIAIAPKLTATGHAMLLINPHTSFFFRSELQMSSDQGLNAYGAVTWGQFFIYQGFNAKAGWMHTSSGVDSVDEFAETIVEKDGQRFYKYGSELRPLKSQTITVPYRAADGSMAAKTFTVFKTHHGPIVREDGGKWIAFALMNKPVAALEQSFLRTKAIDYAGFTKVAQLKANSSNNTLFADSKGEIAYLHPQFIPLRDDRFDYTKPVDGADPATDWKGLTPLDKAPHVLNPPNGWVFNTNNWPYTAAGPYSPKQADFPKYMDTVGETPRGVHAQLVLKDAKNLTLGGLIDKAYDPYLTAFARLVPTLEAAYAATPDSDPLKARVAEQVAALKAWDRKWSAKSTETSLAVFWGEAMWAKAAPAAKAAGLNTYDYMADKLTPAEKLTALAEASDRLTADFGSWKTPWGQINRFQRNDGSIVQTFDDNKPSIPVPFTSAQWGSLASFGAKRYPGTKKYYGTLGNSFVAVVEFGDKVRARAVSAGGESGDPASPHFNDQALRYSLGNLRDVYFYPEDVKAHAVKTYRPGE</sequence>
<accession>R0CXN9</accession>
<dbReference type="GO" id="GO:0016811">
    <property type="term" value="F:hydrolase activity, acting on carbon-nitrogen (but not peptide) bonds, in linear amides"/>
    <property type="evidence" value="ECO:0007669"/>
    <property type="project" value="InterPro"/>
</dbReference>
<dbReference type="Proteomes" id="UP000013063">
    <property type="component" value="Unassembled WGS sequence"/>
</dbReference>
<keyword evidence="4" id="KW-0865">Zymogen</keyword>
<comment type="similarity">
    <text evidence="1">Belongs to the peptidase S45 family.</text>
</comment>
<dbReference type="InterPro" id="IPR002692">
    <property type="entry name" value="S45"/>
</dbReference>
<evidence type="ECO:0000256" key="2">
    <source>
        <dbReference type="ARBA" id="ARBA00022729"/>
    </source>
</evidence>
<evidence type="ECO:0000313" key="9">
    <source>
        <dbReference type="Proteomes" id="UP000013063"/>
    </source>
</evidence>
<dbReference type="InterPro" id="IPR014395">
    <property type="entry name" value="Pen/GL7ACA/AHL_acylase"/>
</dbReference>
<feature type="binding site" evidence="6">
    <location>
        <position position="271"/>
    </location>
    <ligand>
        <name>Ca(2+)</name>
        <dbReference type="ChEBI" id="CHEBI:29108"/>
    </ligand>
</feature>
<dbReference type="OrthoDB" id="9760084at2"/>
<protein>
    <submittedName>
        <fullName evidence="8">Penicilin amidase</fullName>
    </submittedName>
</protein>
<dbReference type="Gene3D" id="2.30.120.10">
    <property type="match status" value="1"/>
</dbReference>
<dbReference type="InterPro" id="IPR029055">
    <property type="entry name" value="Ntn_hydrolases_N"/>
</dbReference>
<dbReference type="MEROPS" id="S45.002"/>
<dbReference type="RefSeq" id="WP_004621399.1">
    <property type="nucleotide sequence ID" value="NZ_APMP01000020.1"/>
</dbReference>
<dbReference type="Gene3D" id="3.60.20.10">
    <property type="entry name" value="Glutamine Phosphoribosylpyrophosphate, subunit 1, domain 1"/>
    <property type="match status" value="1"/>
</dbReference>
<dbReference type="InterPro" id="IPR043146">
    <property type="entry name" value="Penicillin_amidase_N_B-knob"/>
</dbReference>
<dbReference type="Gene3D" id="1.10.439.10">
    <property type="entry name" value="Penicillin Amidohydrolase, domain 1"/>
    <property type="match status" value="1"/>
</dbReference>
<evidence type="ECO:0000256" key="7">
    <source>
        <dbReference type="SAM" id="SignalP"/>
    </source>
</evidence>
<evidence type="ECO:0000313" key="8">
    <source>
        <dbReference type="EMBL" id="ENZ81226.1"/>
    </source>
</evidence>
<comment type="caution">
    <text evidence="8">The sequence shown here is derived from an EMBL/GenBank/DDBJ whole genome shotgun (WGS) entry which is preliminary data.</text>
</comment>
<feature type="chain" id="PRO_5004340279" evidence="7">
    <location>
        <begin position="25"/>
        <end position="726"/>
    </location>
</feature>
<keyword evidence="6" id="KW-0106">Calcium</keyword>
<evidence type="ECO:0000256" key="6">
    <source>
        <dbReference type="PIRSR" id="PIRSR001227-2"/>
    </source>
</evidence>
<keyword evidence="2 7" id="KW-0732">Signal</keyword>
<evidence type="ECO:0000256" key="1">
    <source>
        <dbReference type="ARBA" id="ARBA00006586"/>
    </source>
</evidence>
<dbReference type="GO" id="GO:0017000">
    <property type="term" value="P:antibiotic biosynthetic process"/>
    <property type="evidence" value="ECO:0007669"/>
    <property type="project" value="InterPro"/>
</dbReference>
<dbReference type="PATRIC" id="fig|1292034.3.peg.2916"/>
<proteinExistence type="inferred from homology"/>
<dbReference type="Gene3D" id="1.10.1400.10">
    <property type="match status" value="1"/>
</dbReference>